<dbReference type="RefSeq" id="WP_192770549.1">
    <property type="nucleotide sequence ID" value="NZ_JADBEB010000001.1"/>
</dbReference>
<keyword evidence="1" id="KW-0808">Transferase</keyword>
<dbReference type="GO" id="GO:0016301">
    <property type="term" value="F:kinase activity"/>
    <property type="evidence" value="ECO:0007669"/>
    <property type="project" value="UniProtKB-KW"/>
</dbReference>
<protein>
    <submittedName>
        <fullName evidence="1">Kinase</fullName>
    </submittedName>
</protein>
<accession>A0A927ME71</accession>
<dbReference type="InterPro" id="IPR027417">
    <property type="entry name" value="P-loop_NTPase"/>
</dbReference>
<dbReference type="Gene3D" id="3.40.50.300">
    <property type="entry name" value="P-loop containing nucleotide triphosphate hydrolases"/>
    <property type="match status" value="1"/>
</dbReference>
<gene>
    <name evidence="1" type="ORF">H4W31_007119</name>
</gene>
<keyword evidence="2" id="KW-1185">Reference proteome</keyword>
<reference evidence="1" key="1">
    <citation type="submission" date="2020-10" db="EMBL/GenBank/DDBJ databases">
        <title>Sequencing the genomes of 1000 actinobacteria strains.</title>
        <authorList>
            <person name="Klenk H.-P."/>
        </authorList>
    </citation>
    <scope>NUCLEOTIDE SEQUENCE</scope>
    <source>
        <strain evidence="1">DSM 46832</strain>
    </source>
</reference>
<sequence>MADHVILVNGLPGSGKTTLAAELAPALSVPLVAKDAIKEAIAAAVSGVSSTVIGRATSEMMWTLAEGVPGRVLLESWWFTPRDLSFAEAGLRRCGARTVVEIWCDVPAELARHRCALRRRHAIHEDERRLAESWPEWSRRAEPLGLGHTLRVRTDRPVDVLDLVRRIDATTPPPAQAGSAAVPP</sequence>
<organism evidence="1 2">
    <name type="scientific">Plantactinospora soyae</name>
    <dbReference type="NCBI Taxonomy" id="1544732"/>
    <lineage>
        <taxon>Bacteria</taxon>
        <taxon>Bacillati</taxon>
        <taxon>Actinomycetota</taxon>
        <taxon>Actinomycetes</taxon>
        <taxon>Micromonosporales</taxon>
        <taxon>Micromonosporaceae</taxon>
        <taxon>Plantactinospora</taxon>
    </lineage>
</organism>
<dbReference type="Proteomes" id="UP000649753">
    <property type="component" value="Unassembled WGS sequence"/>
</dbReference>
<name>A0A927ME71_9ACTN</name>
<dbReference type="Pfam" id="PF13671">
    <property type="entry name" value="AAA_33"/>
    <property type="match status" value="1"/>
</dbReference>
<dbReference type="AlphaFoldDB" id="A0A927ME71"/>
<comment type="caution">
    <text evidence="1">The sequence shown here is derived from an EMBL/GenBank/DDBJ whole genome shotgun (WGS) entry which is preliminary data.</text>
</comment>
<evidence type="ECO:0000313" key="1">
    <source>
        <dbReference type="EMBL" id="MBE1491481.1"/>
    </source>
</evidence>
<keyword evidence="1" id="KW-0418">Kinase</keyword>
<dbReference type="SUPFAM" id="SSF52540">
    <property type="entry name" value="P-loop containing nucleoside triphosphate hydrolases"/>
    <property type="match status" value="1"/>
</dbReference>
<proteinExistence type="predicted"/>
<dbReference type="EMBL" id="JADBEB010000001">
    <property type="protein sequence ID" value="MBE1491481.1"/>
    <property type="molecule type" value="Genomic_DNA"/>
</dbReference>
<evidence type="ECO:0000313" key="2">
    <source>
        <dbReference type="Proteomes" id="UP000649753"/>
    </source>
</evidence>